<evidence type="ECO:0000313" key="5">
    <source>
        <dbReference type="EMBL" id="AWR87345.1"/>
    </source>
</evidence>
<feature type="repeat" description="TPR" evidence="3">
    <location>
        <begin position="94"/>
        <end position="127"/>
    </location>
</feature>
<dbReference type="Proteomes" id="UP000263013">
    <property type="component" value="Chromosome"/>
</dbReference>
<feature type="transmembrane region" description="Helical" evidence="4">
    <location>
        <begin position="220"/>
        <end position="237"/>
    </location>
</feature>
<dbReference type="RefSeq" id="WP_223299709.1">
    <property type="nucleotide sequence ID" value="NZ_CP021130.1"/>
</dbReference>
<sequence length="240" mass="27332">MEVNRLIELGRYEEARSRILAGEEGDADGLAVLLELRDWLRLKEYDRALKVLEQDGDLVQGYLDVVQVKAAIQAFEAEDEQQIRAYLGHPHLGAEAWAVLGLVYISQGDRVQARQAFEAALQTDPRHFRARTNLANLALEAGQIDEAIRLYQEVLRLNPDYALAHHNLGAAYRKKGQIDKAVYHIKQGQRLQMRPVTRPPRAPTPGAPLPMPERRFLLGGRWWLWLLVLGLVLWLVGRRP</sequence>
<feature type="repeat" description="TPR" evidence="3">
    <location>
        <begin position="128"/>
        <end position="161"/>
    </location>
</feature>
<reference evidence="5 6" key="1">
    <citation type="submission" date="2017-05" db="EMBL/GenBank/DDBJ databases">
        <title>Complete genome sequence of Meiothermus taiwanensis WR-220.</title>
        <authorList>
            <person name="Wu W.-L."/>
            <person name="Lo W.-S."/>
            <person name="Kuo C.-H."/>
            <person name="Wu S.-H."/>
        </authorList>
    </citation>
    <scope>NUCLEOTIDE SEQUENCE [LARGE SCALE GENOMIC DNA]</scope>
    <source>
        <strain evidence="5 6">WR-220</strain>
    </source>
</reference>
<dbReference type="SUPFAM" id="SSF48452">
    <property type="entry name" value="TPR-like"/>
    <property type="match status" value="1"/>
</dbReference>
<evidence type="ECO:0000256" key="1">
    <source>
        <dbReference type="ARBA" id="ARBA00022737"/>
    </source>
</evidence>
<dbReference type="Pfam" id="PF13414">
    <property type="entry name" value="TPR_11"/>
    <property type="match status" value="1"/>
</dbReference>
<evidence type="ECO:0000313" key="6">
    <source>
        <dbReference type="Proteomes" id="UP000263013"/>
    </source>
</evidence>
<dbReference type="InterPro" id="IPR011990">
    <property type="entry name" value="TPR-like_helical_dom_sf"/>
</dbReference>
<keyword evidence="1" id="KW-0677">Repeat</keyword>
<dbReference type="PANTHER" id="PTHR44366">
    <property type="entry name" value="UDP-N-ACETYLGLUCOSAMINE--PEPTIDE N-ACETYLGLUCOSAMINYLTRANSFERASE 110 KDA SUBUNIT"/>
    <property type="match status" value="1"/>
</dbReference>
<protein>
    <recommendedName>
        <fullName evidence="7">Tetratricopeptide repeat protein</fullName>
    </recommendedName>
</protein>
<dbReference type="InterPro" id="IPR019734">
    <property type="entry name" value="TPR_rpt"/>
</dbReference>
<organism evidence="5 6">
    <name type="scientific">Meiothermus taiwanensis WR-220</name>
    <dbReference type="NCBI Taxonomy" id="1339250"/>
    <lineage>
        <taxon>Bacteria</taxon>
        <taxon>Thermotogati</taxon>
        <taxon>Deinococcota</taxon>
        <taxon>Deinococci</taxon>
        <taxon>Thermales</taxon>
        <taxon>Thermaceae</taxon>
        <taxon>Meiothermus</taxon>
    </lineage>
</organism>
<dbReference type="InterPro" id="IPR037919">
    <property type="entry name" value="OGT"/>
</dbReference>
<keyword evidence="2 3" id="KW-0802">TPR repeat</keyword>
<evidence type="ECO:0000256" key="2">
    <source>
        <dbReference type="ARBA" id="ARBA00022803"/>
    </source>
</evidence>
<evidence type="ECO:0008006" key="7">
    <source>
        <dbReference type="Google" id="ProtNLM"/>
    </source>
</evidence>
<keyword evidence="4" id="KW-1133">Transmembrane helix</keyword>
<dbReference type="PROSITE" id="PS50005">
    <property type="entry name" value="TPR"/>
    <property type="match status" value="2"/>
</dbReference>
<dbReference type="EMBL" id="CP021130">
    <property type="protein sequence ID" value="AWR87345.1"/>
    <property type="molecule type" value="Genomic_DNA"/>
</dbReference>
<evidence type="ECO:0000256" key="4">
    <source>
        <dbReference type="SAM" id="Phobius"/>
    </source>
</evidence>
<dbReference type="PANTHER" id="PTHR44366:SF1">
    <property type="entry name" value="UDP-N-ACETYLGLUCOSAMINE--PEPTIDE N-ACETYLGLUCOSAMINYLTRANSFERASE 110 KDA SUBUNIT"/>
    <property type="match status" value="1"/>
</dbReference>
<dbReference type="InterPro" id="IPR013105">
    <property type="entry name" value="TPR_2"/>
</dbReference>
<dbReference type="Gene3D" id="1.25.40.10">
    <property type="entry name" value="Tetratricopeptide repeat domain"/>
    <property type="match status" value="1"/>
</dbReference>
<proteinExistence type="predicted"/>
<dbReference type="Pfam" id="PF07719">
    <property type="entry name" value="TPR_2"/>
    <property type="match status" value="1"/>
</dbReference>
<keyword evidence="4" id="KW-0812">Transmembrane</keyword>
<keyword evidence="4" id="KW-0472">Membrane</keyword>
<dbReference type="SMART" id="SM00028">
    <property type="entry name" value="TPR"/>
    <property type="match status" value="3"/>
</dbReference>
<gene>
    <name evidence="5" type="ORF">Mtai_v1c21130</name>
</gene>
<dbReference type="PROSITE" id="PS50293">
    <property type="entry name" value="TPR_REGION"/>
    <property type="match status" value="2"/>
</dbReference>
<accession>A0ABM6WK37</accession>
<name>A0ABM6WK37_9DEIN</name>
<keyword evidence="6" id="KW-1185">Reference proteome</keyword>
<evidence type="ECO:0000256" key="3">
    <source>
        <dbReference type="PROSITE-ProRule" id="PRU00339"/>
    </source>
</evidence>